<dbReference type="AlphaFoldDB" id="A0AAV7RUF1"/>
<dbReference type="EMBL" id="JANPWB010000009">
    <property type="protein sequence ID" value="KAJ1154473.1"/>
    <property type="molecule type" value="Genomic_DNA"/>
</dbReference>
<dbReference type="Proteomes" id="UP001066276">
    <property type="component" value="Chromosome 5"/>
</dbReference>
<sequence length="182" mass="20877">MVKLDILIKCAKRNTKKFFTVKELELEEDSDEHELMENVAMLVAIINKEEGLNQPKCSVRVNRENIEMLVDTGSIIALLSKDAYNNLECKTPLEASRILPGTYTGHKIKQGVFKADLSYKEISVFATVLVVYNNVNILGWLEQQKLRKMLNTCQPPYVFNVQEDCKQFLTNKKEYSVKNKDA</sequence>
<reference evidence="1" key="1">
    <citation type="journal article" date="2022" name="bioRxiv">
        <title>Sequencing and chromosome-scale assembly of the giantPleurodeles waltlgenome.</title>
        <authorList>
            <person name="Brown T."/>
            <person name="Elewa A."/>
            <person name="Iarovenko S."/>
            <person name="Subramanian E."/>
            <person name="Araus A.J."/>
            <person name="Petzold A."/>
            <person name="Susuki M."/>
            <person name="Suzuki K.-i.T."/>
            <person name="Hayashi T."/>
            <person name="Toyoda A."/>
            <person name="Oliveira C."/>
            <person name="Osipova E."/>
            <person name="Leigh N.D."/>
            <person name="Simon A."/>
            <person name="Yun M.H."/>
        </authorList>
    </citation>
    <scope>NUCLEOTIDE SEQUENCE</scope>
    <source>
        <strain evidence="1">20211129_DDA</strain>
        <tissue evidence="1">Liver</tissue>
    </source>
</reference>
<proteinExistence type="predicted"/>
<comment type="caution">
    <text evidence="1">The sequence shown here is derived from an EMBL/GenBank/DDBJ whole genome shotgun (WGS) entry which is preliminary data.</text>
</comment>
<evidence type="ECO:0000313" key="2">
    <source>
        <dbReference type="Proteomes" id="UP001066276"/>
    </source>
</evidence>
<gene>
    <name evidence="1" type="ORF">NDU88_007225</name>
</gene>
<protein>
    <submittedName>
        <fullName evidence="1">Uncharacterized protein</fullName>
    </submittedName>
</protein>
<name>A0AAV7RUF1_PLEWA</name>
<organism evidence="1 2">
    <name type="scientific">Pleurodeles waltl</name>
    <name type="common">Iberian ribbed newt</name>
    <dbReference type="NCBI Taxonomy" id="8319"/>
    <lineage>
        <taxon>Eukaryota</taxon>
        <taxon>Metazoa</taxon>
        <taxon>Chordata</taxon>
        <taxon>Craniata</taxon>
        <taxon>Vertebrata</taxon>
        <taxon>Euteleostomi</taxon>
        <taxon>Amphibia</taxon>
        <taxon>Batrachia</taxon>
        <taxon>Caudata</taxon>
        <taxon>Salamandroidea</taxon>
        <taxon>Salamandridae</taxon>
        <taxon>Pleurodelinae</taxon>
        <taxon>Pleurodeles</taxon>
    </lineage>
</organism>
<keyword evidence="2" id="KW-1185">Reference proteome</keyword>
<dbReference type="InterPro" id="IPR021109">
    <property type="entry name" value="Peptidase_aspartic_dom_sf"/>
</dbReference>
<evidence type="ECO:0000313" key="1">
    <source>
        <dbReference type="EMBL" id="KAJ1154473.1"/>
    </source>
</evidence>
<accession>A0AAV7RUF1</accession>
<dbReference type="Gene3D" id="2.40.70.10">
    <property type="entry name" value="Acid Proteases"/>
    <property type="match status" value="1"/>
</dbReference>
<dbReference type="SUPFAM" id="SSF50630">
    <property type="entry name" value="Acid proteases"/>
    <property type="match status" value="1"/>
</dbReference>